<dbReference type="Gene3D" id="2.40.50.100">
    <property type="match status" value="1"/>
</dbReference>
<dbReference type="KEGG" id="smas:HUE87_02675"/>
<feature type="compositionally biased region" description="Acidic residues" evidence="2">
    <location>
        <begin position="314"/>
        <end position="328"/>
    </location>
</feature>
<dbReference type="Proteomes" id="UP000593836">
    <property type="component" value="Chromosome"/>
</dbReference>
<dbReference type="RefSeq" id="WP_194367204.1">
    <property type="nucleotide sequence ID" value="NZ_CP054493.1"/>
</dbReference>
<dbReference type="GO" id="GO:0015679">
    <property type="term" value="P:plasma membrane copper ion transport"/>
    <property type="evidence" value="ECO:0007669"/>
    <property type="project" value="TreeGrafter"/>
</dbReference>
<dbReference type="Gene3D" id="2.40.30.170">
    <property type="match status" value="1"/>
</dbReference>
<organism evidence="3 4">
    <name type="scientific">Candidatus Sulfurimonas marisnigri</name>
    <dbReference type="NCBI Taxonomy" id="2740405"/>
    <lineage>
        <taxon>Bacteria</taxon>
        <taxon>Pseudomonadati</taxon>
        <taxon>Campylobacterota</taxon>
        <taxon>Epsilonproteobacteria</taxon>
        <taxon>Campylobacterales</taxon>
        <taxon>Sulfurimonadaceae</taxon>
        <taxon>Sulfurimonas</taxon>
    </lineage>
</organism>
<sequence>MNRISLLVLLYVTSLFSVDIPTEHAELRSFGKSIELNSQIIQLSNAKQSVTSLVSGHLEKYFVEAGQSVKSGQKIALIESILVSKMTADFISLKKQIISLNENYDASKKLYDKGMLSTQALNNLGIEKNSMDSKIAALRSQLQTLGIQTKNLKKATGNFILYAHSSGKVSSLLQPLHTVIREDEALITIIKDQAFYVQSYLPLKYASVIKNGQKLSVDYNGRKIVTHVTQILPELDVKTQRIVILSSVDEKADDLFVNTFVSSTLYFKPTEKHVAVKKSALSFFNNEWVVFMPTEKEKHDDHEEHGEEKHDDHEEHEEEKHDDDEDEPSLPYEARVVEIITQDDEYAGVQGIELDEEYVSDKSYYVKSMMLKSSLGEHGH</sequence>
<evidence type="ECO:0000256" key="1">
    <source>
        <dbReference type="ARBA" id="ARBA00022448"/>
    </source>
</evidence>
<reference evidence="3 4" key="1">
    <citation type="submission" date="2020-05" db="EMBL/GenBank/DDBJ databases">
        <title>Sulfurimonas marisnigri, sp. nov., and Sulfurimonas baltica, sp. nov., manganese oxide reducing chemolithoautotrophs of the class Epsilonproteobacteria isolated from the pelagic redoxclines of the Black and Baltic Seas and emended description of the genus Sulfurimonas.</title>
        <authorList>
            <person name="Henkel J.V."/>
            <person name="Laudan C."/>
            <person name="Werner J."/>
            <person name="Neu T."/>
            <person name="Plewe S."/>
            <person name="Sproer C."/>
            <person name="Bunk B."/>
            <person name="Schulz-Vogt H.N."/>
        </authorList>
    </citation>
    <scope>NUCLEOTIDE SEQUENCE [LARGE SCALE GENOMIC DNA]</scope>
    <source>
        <strain evidence="3 4">SoZ1</strain>
    </source>
</reference>
<dbReference type="PANTHER" id="PTHR30097">
    <property type="entry name" value="CATION EFFLUX SYSTEM PROTEIN CUSB"/>
    <property type="match status" value="1"/>
</dbReference>
<evidence type="ECO:0000313" key="3">
    <source>
        <dbReference type="EMBL" id="QOY55162.1"/>
    </source>
</evidence>
<protein>
    <submittedName>
        <fullName evidence="3">Efflux RND transporter periplasmic adaptor subunit</fullName>
    </submittedName>
</protein>
<feature type="region of interest" description="Disordered" evidence="2">
    <location>
        <begin position="296"/>
        <end position="334"/>
    </location>
</feature>
<dbReference type="GO" id="GO:0030313">
    <property type="term" value="C:cell envelope"/>
    <property type="evidence" value="ECO:0007669"/>
    <property type="project" value="TreeGrafter"/>
</dbReference>
<evidence type="ECO:0000256" key="2">
    <source>
        <dbReference type="SAM" id="MobiDB-lite"/>
    </source>
</evidence>
<keyword evidence="4" id="KW-1185">Reference proteome</keyword>
<dbReference type="PANTHER" id="PTHR30097:SF4">
    <property type="entry name" value="SLR6042 PROTEIN"/>
    <property type="match status" value="1"/>
</dbReference>
<name>A0A7S7M165_9BACT</name>
<accession>A0A7S7M165</accession>
<dbReference type="AlphaFoldDB" id="A0A7S7M165"/>
<proteinExistence type="predicted"/>
<gene>
    <name evidence="3" type="ORF">HUE87_02675</name>
</gene>
<feature type="compositionally biased region" description="Basic and acidic residues" evidence="2">
    <location>
        <begin position="296"/>
        <end position="313"/>
    </location>
</feature>
<evidence type="ECO:0000313" key="4">
    <source>
        <dbReference type="Proteomes" id="UP000593836"/>
    </source>
</evidence>
<dbReference type="EMBL" id="CP054493">
    <property type="protein sequence ID" value="QOY55162.1"/>
    <property type="molecule type" value="Genomic_DNA"/>
</dbReference>
<dbReference type="GO" id="GO:0060003">
    <property type="term" value="P:copper ion export"/>
    <property type="evidence" value="ECO:0007669"/>
    <property type="project" value="TreeGrafter"/>
</dbReference>
<dbReference type="InterPro" id="IPR051909">
    <property type="entry name" value="MFP_Cation_Efflux"/>
</dbReference>
<keyword evidence="1" id="KW-0813">Transport</keyword>
<dbReference type="Gene3D" id="1.10.287.470">
    <property type="entry name" value="Helix hairpin bin"/>
    <property type="match status" value="1"/>
</dbReference>